<organism evidence="1">
    <name type="scientific">Athelia psychrophila</name>
    <dbReference type="NCBI Taxonomy" id="1759441"/>
    <lineage>
        <taxon>Eukaryota</taxon>
        <taxon>Fungi</taxon>
        <taxon>Dikarya</taxon>
        <taxon>Basidiomycota</taxon>
        <taxon>Agaricomycotina</taxon>
        <taxon>Agaricomycetes</taxon>
        <taxon>Agaricomycetidae</taxon>
        <taxon>Atheliales</taxon>
        <taxon>Atheliaceae</taxon>
        <taxon>Athelia</taxon>
    </lineage>
</organism>
<dbReference type="EMBL" id="KV418745">
    <property type="protein sequence ID" value="KZP02286.1"/>
    <property type="molecule type" value="Genomic_DNA"/>
</dbReference>
<name>A0A167SVH2_9AGAM</name>
<dbReference type="AlphaFoldDB" id="A0A167SVH2"/>
<gene>
    <name evidence="1" type="ORF">FIBSPDRAFT_84834</name>
</gene>
<reference evidence="1" key="1">
    <citation type="journal article" date="2016" name="Mol. Biol. Evol.">
        <title>Comparative Genomics of Early-Diverging Mushroom-Forming Fungi Provides Insights into the Origins of Lignocellulose Decay Capabilities.</title>
        <authorList>
            <person name="Nagy L.G."/>
            <person name="Riley R."/>
            <person name="Tritt A."/>
            <person name="Adam C."/>
            <person name="Daum C."/>
            <person name="Floudas D."/>
            <person name="Sun H."/>
            <person name="Yadav J.S."/>
            <person name="Pangilinan J."/>
            <person name="Larsson K.H."/>
            <person name="Matsuura K."/>
            <person name="Barry K."/>
            <person name="Labutti K."/>
            <person name="Kuo R."/>
            <person name="Ohm R.A."/>
            <person name="Bhattacharya S.S."/>
            <person name="Shirouzu T."/>
            <person name="Yoshinaga Y."/>
            <person name="Martin F.M."/>
            <person name="Grigoriev I.V."/>
            <person name="Hibbett D.S."/>
        </authorList>
    </citation>
    <scope>NUCLEOTIDE SEQUENCE [LARGE SCALE GENOMIC DNA]</scope>
    <source>
        <strain evidence="1">CBS 109695</strain>
    </source>
</reference>
<evidence type="ECO:0000313" key="1">
    <source>
        <dbReference type="EMBL" id="KZP02286.1"/>
    </source>
</evidence>
<sequence>MTKLTISSPIAVEDIPLMLESYAVGGTWLNRPGFRTVHLAPEPPSNDSLARRCFKKAHVGRKGKGVVATRLTLLTDCGQDSPSVNPKIAYHCATDIDSPASSTNTLVNVSSFDSLDSIYDLYSKTTNTVLATTDSEFIDQGFDADSSYGVGATIDYDYSCWTSAFRQAGSM</sequence>
<protein>
    <submittedName>
        <fullName evidence="1">Uncharacterized protein</fullName>
    </submittedName>
</protein>
<proteinExistence type="predicted"/>
<accession>A0A167SVH2</accession>